<evidence type="ECO:0000313" key="5">
    <source>
        <dbReference type="Proteomes" id="UP000727490"/>
    </source>
</evidence>
<protein>
    <recommendedName>
        <fullName evidence="1">tRNA pseudouridine synthase A</fullName>
        <ecNumber evidence="1">5.4.99.12</ecNumber>
    </recommendedName>
    <alternativeName>
        <fullName evidence="1">tRNA pseudouridine(38-40) synthase</fullName>
    </alternativeName>
    <alternativeName>
        <fullName evidence="1">tRNA pseudouridylate synthase I</fullName>
    </alternativeName>
    <alternativeName>
        <fullName evidence="1">tRNA-uridine isomerase I</fullName>
    </alternativeName>
</protein>
<dbReference type="PIRSF" id="PIRSF001430">
    <property type="entry name" value="tRNA_psdUrid_synth"/>
    <property type="match status" value="1"/>
</dbReference>
<keyword evidence="5" id="KW-1185">Reference proteome</keyword>
<dbReference type="GO" id="GO:0031119">
    <property type="term" value="P:tRNA pseudouridine synthesis"/>
    <property type="evidence" value="ECO:0007669"/>
    <property type="project" value="UniProtKB-UniRule"/>
</dbReference>
<feature type="binding site" evidence="1">
    <location>
        <position position="115"/>
    </location>
    <ligand>
        <name>substrate</name>
    </ligand>
</feature>
<comment type="caution">
    <text evidence="1">Lacks conserved residue(s) required for the propagation of feature annotation.</text>
</comment>
<evidence type="ECO:0000259" key="3">
    <source>
        <dbReference type="Pfam" id="PF01416"/>
    </source>
</evidence>
<keyword evidence="1 2" id="KW-0819">tRNA processing</keyword>
<sequence length="262" mass="29160">MNTKKNCYLLYIQYLGLRYSGWQRQKGVKTIQGTLERGIRYVLGHEDFNVLGASRTDAGVSCRKGAFELFLKEPLPNIDFLTLLNQNLPTDIKVLELQPIGLEFNIIQDVESKTYAYTFVFGEKPDPLENPTAGYFPGMPDVDLMKAGAAKLVGKFDFRRFCSVDKVTIDFVREVSAAELVQDASIRDTKSTTLVFIVSGKGFLRYQVRIMAGALADLGLGKLTLEDFENALIQTEGSPVAIAAPACGLVLEQVRFLEEKLK</sequence>
<dbReference type="EC" id="5.4.99.12" evidence="1"/>
<dbReference type="HAMAP" id="MF_00171">
    <property type="entry name" value="TruA"/>
    <property type="match status" value="1"/>
</dbReference>
<dbReference type="GO" id="GO:0003723">
    <property type="term" value="F:RNA binding"/>
    <property type="evidence" value="ECO:0007669"/>
    <property type="project" value="InterPro"/>
</dbReference>
<feature type="active site" description="Nucleophile" evidence="1">
    <location>
        <position position="57"/>
    </location>
</feature>
<gene>
    <name evidence="1" type="primary">truA</name>
    <name evidence="4" type="ORF">EGN73_20135</name>
</gene>
<dbReference type="InterPro" id="IPR001406">
    <property type="entry name" value="PsdUridine_synth_TruA"/>
</dbReference>
<dbReference type="PANTHER" id="PTHR11142">
    <property type="entry name" value="PSEUDOURIDYLATE SYNTHASE"/>
    <property type="match status" value="1"/>
</dbReference>
<evidence type="ECO:0000256" key="2">
    <source>
        <dbReference type="RuleBase" id="RU003792"/>
    </source>
</evidence>
<dbReference type="InterPro" id="IPR020097">
    <property type="entry name" value="PsdUridine_synth_TruA_a/b_dom"/>
</dbReference>
<comment type="caution">
    <text evidence="4">The sequence shown here is derived from an EMBL/GenBank/DDBJ whole genome shotgun (WGS) entry which is preliminary data.</text>
</comment>
<dbReference type="Proteomes" id="UP000727490">
    <property type="component" value="Unassembled WGS sequence"/>
</dbReference>
<reference evidence="4 5" key="1">
    <citation type="journal article" date="2020" name="Syst. Appl. Microbiol.">
        <title>Arthrospiribacter ruber gen. nov., sp. nov., a novel bacterium isolated from Arthrospira cultures.</title>
        <authorList>
            <person name="Waleron M."/>
            <person name="Misztak A."/>
            <person name="Waleron M.M."/>
            <person name="Furmaniak M."/>
            <person name="Mrozik A."/>
            <person name="Waleron K."/>
        </authorList>
    </citation>
    <scope>NUCLEOTIDE SEQUENCE [LARGE SCALE GENOMIC DNA]</scope>
    <source>
        <strain evidence="4 5">DPMB0001</strain>
    </source>
</reference>
<dbReference type="AlphaFoldDB" id="A0A951J2I5"/>
<comment type="similarity">
    <text evidence="1 2">Belongs to the tRNA pseudouridine synthase TruA family.</text>
</comment>
<proteinExistence type="inferred from homology"/>
<feature type="domain" description="Pseudouridine synthase I TruA alpha/beta" evidence="3">
    <location>
        <begin position="149"/>
        <end position="256"/>
    </location>
</feature>
<comment type="subunit">
    <text evidence="1">Homodimer.</text>
</comment>
<dbReference type="PANTHER" id="PTHR11142:SF0">
    <property type="entry name" value="TRNA PSEUDOURIDINE SYNTHASE-LIKE 1"/>
    <property type="match status" value="1"/>
</dbReference>
<accession>A0A951J2I5</accession>
<evidence type="ECO:0000313" key="4">
    <source>
        <dbReference type="EMBL" id="MBW3470107.1"/>
    </source>
</evidence>
<dbReference type="EMBL" id="RPHB01000011">
    <property type="protein sequence ID" value="MBW3470107.1"/>
    <property type="molecule type" value="Genomic_DNA"/>
</dbReference>
<keyword evidence="1 2" id="KW-0413">Isomerase</keyword>
<name>A0A951J2I5_9BACT</name>
<dbReference type="RefSeq" id="WP_219293694.1">
    <property type="nucleotide sequence ID" value="NZ_RPHB01000011.1"/>
</dbReference>
<feature type="domain" description="Pseudouridine synthase I TruA alpha/beta" evidence="3">
    <location>
        <begin position="12"/>
        <end position="105"/>
    </location>
</feature>
<comment type="function">
    <text evidence="1">Formation of pseudouridine at positions 38, 39 and 40 in the anticodon stem and loop of transfer RNAs.</text>
</comment>
<dbReference type="Pfam" id="PF01416">
    <property type="entry name" value="PseudoU_synth_1"/>
    <property type="match status" value="2"/>
</dbReference>
<comment type="catalytic activity">
    <reaction evidence="1 2">
        <text>uridine(38/39/40) in tRNA = pseudouridine(38/39/40) in tRNA</text>
        <dbReference type="Rhea" id="RHEA:22376"/>
        <dbReference type="Rhea" id="RHEA-COMP:10085"/>
        <dbReference type="Rhea" id="RHEA-COMP:10087"/>
        <dbReference type="ChEBI" id="CHEBI:65314"/>
        <dbReference type="ChEBI" id="CHEBI:65315"/>
        <dbReference type="EC" id="5.4.99.12"/>
    </reaction>
</comment>
<organism evidence="4 5">
    <name type="scientific">Arthrospiribacter ruber</name>
    <dbReference type="NCBI Taxonomy" id="2487934"/>
    <lineage>
        <taxon>Bacteria</taxon>
        <taxon>Pseudomonadati</taxon>
        <taxon>Bacteroidota</taxon>
        <taxon>Cytophagia</taxon>
        <taxon>Cytophagales</taxon>
        <taxon>Cyclobacteriaceae</taxon>
        <taxon>Arthrospiribacter</taxon>
    </lineage>
</organism>
<dbReference type="GO" id="GO:0160147">
    <property type="term" value="F:tRNA pseudouridine(38-40) synthase activity"/>
    <property type="evidence" value="ECO:0007669"/>
    <property type="project" value="UniProtKB-EC"/>
</dbReference>
<evidence type="ECO:0000256" key="1">
    <source>
        <dbReference type="HAMAP-Rule" id="MF_00171"/>
    </source>
</evidence>